<dbReference type="Gene3D" id="1.10.260.40">
    <property type="entry name" value="lambda repressor-like DNA-binding domains"/>
    <property type="match status" value="1"/>
</dbReference>
<dbReference type="InterPro" id="IPR010982">
    <property type="entry name" value="Lambda_DNA-bd_dom_sf"/>
</dbReference>
<name>A0A0F9W7L8_9ZZZZ</name>
<proteinExistence type="predicted"/>
<gene>
    <name evidence="2" type="ORF">LCGC14_0003650</name>
</gene>
<dbReference type="AlphaFoldDB" id="A0A0F9W7L8"/>
<feature type="domain" description="HTH cro/C1-type" evidence="1">
    <location>
        <begin position="33"/>
        <end position="91"/>
    </location>
</feature>
<dbReference type="EMBL" id="LAZR01000001">
    <property type="protein sequence ID" value="KKO12355.1"/>
    <property type="molecule type" value="Genomic_DNA"/>
</dbReference>
<comment type="caution">
    <text evidence="2">The sequence shown here is derived from an EMBL/GenBank/DDBJ whole genome shotgun (WGS) entry which is preliminary data.</text>
</comment>
<dbReference type="InterPro" id="IPR001387">
    <property type="entry name" value="Cro/C1-type_HTH"/>
</dbReference>
<dbReference type="GO" id="GO:0003677">
    <property type="term" value="F:DNA binding"/>
    <property type="evidence" value="ECO:0007669"/>
    <property type="project" value="InterPro"/>
</dbReference>
<dbReference type="Pfam" id="PF01381">
    <property type="entry name" value="HTH_3"/>
    <property type="match status" value="1"/>
</dbReference>
<evidence type="ECO:0000313" key="2">
    <source>
        <dbReference type="EMBL" id="KKO12355.1"/>
    </source>
</evidence>
<accession>A0A0F9W7L8</accession>
<dbReference type="SMART" id="SM00530">
    <property type="entry name" value="HTH_XRE"/>
    <property type="match status" value="1"/>
</dbReference>
<dbReference type="CDD" id="cd00093">
    <property type="entry name" value="HTH_XRE"/>
    <property type="match status" value="1"/>
</dbReference>
<evidence type="ECO:0000259" key="1">
    <source>
        <dbReference type="PROSITE" id="PS50943"/>
    </source>
</evidence>
<dbReference type="SUPFAM" id="SSF47413">
    <property type="entry name" value="lambda repressor-like DNA-binding domains"/>
    <property type="match status" value="1"/>
</dbReference>
<sequence>MNHGELKAKALSNPKVKAAYDDMAPEFALLRQMLKARQTAGLSQADVAALMGTKPPAVTRLESSLGNGKHSPSLATLQKYAHAVGYELQIKLVRT</sequence>
<organism evidence="2">
    <name type="scientific">marine sediment metagenome</name>
    <dbReference type="NCBI Taxonomy" id="412755"/>
    <lineage>
        <taxon>unclassified sequences</taxon>
        <taxon>metagenomes</taxon>
        <taxon>ecological metagenomes</taxon>
    </lineage>
</organism>
<protein>
    <recommendedName>
        <fullName evidence="1">HTH cro/C1-type domain-containing protein</fullName>
    </recommendedName>
</protein>
<dbReference type="PROSITE" id="PS50943">
    <property type="entry name" value="HTH_CROC1"/>
    <property type="match status" value="1"/>
</dbReference>
<reference evidence="2" key="1">
    <citation type="journal article" date="2015" name="Nature">
        <title>Complex archaea that bridge the gap between prokaryotes and eukaryotes.</title>
        <authorList>
            <person name="Spang A."/>
            <person name="Saw J.H."/>
            <person name="Jorgensen S.L."/>
            <person name="Zaremba-Niedzwiedzka K."/>
            <person name="Martijn J."/>
            <person name="Lind A.E."/>
            <person name="van Eijk R."/>
            <person name="Schleper C."/>
            <person name="Guy L."/>
            <person name="Ettema T.J."/>
        </authorList>
    </citation>
    <scope>NUCLEOTIDE SEQUENCE</scope>
</reference>